<proteinExistence type="predicted"/>
<dbReference type="EMBL" id="JALBCA010000047">
    <property type="protein sequence ID" value="KAI2386531.1"/>
    <property type="molecule type" value="Genomic_DNA"/>
</dbReference>
<comment type="caution">
    <text evidence="1">The sequence shown here is derived from an EMBL/GenBank/DDBJ whole genome shotgun (WGS) entry which is preliminary data.</text>
</comment>
<gene>
    <name evidence="1" type="ORF">LOY88_003549</name>
</gene>
<accession>A0ACB8UX13</accession>
<evidence type="ECO:0000313" key="1">
    <source>
        <dbReference type="EMBL" id="KAI2386531.1"/>
    </source>
</evidence>
<organism evidence="1">
    <name type="scientific">Ophidiomyces ophidiicola</name>
    <dbReference type="NCBI Taxonomy" id="1387563"/>
    <lineage>
        <taxon>Eukaryota</taxon>
        <taxon>Fungi</taxon>
        <taxon>Dikarya</taxon>
        <taxon>Ascomycota</taxon>
        <taxon>Pezizomycotina</taxon>
        <taxon>Eurotiomycetes</taxon>
        <taxon>Eurotiomycetidae</taxon>
        <taxon>Onygenales</taxon>
        <taxon>Onygenaceae</taxon>
        <taxon>Ophidiomyces</taxon>
    </lineage>
</organism>
<protein>
    <submittedName>
        <fullName evidence="1">Uncharacterized protein</fullName>
    </submittedName>
</protein>
<name>A0ACB8UX13_9EURO</name>
<sequence length="401" mass="45213">MRSLSCFILLGLLLETSYAATKPRLGTPYTLKKPECDCYEVSGPEPGNFEHYRFYDFRSIPLNGTDESNNRGQIKDGEDEMEGSKLIGHHPSLHGHPFVKEWNIQNWKRPSSEKYPIGTVNSFNNIYATKNIEGDSENSTHLVLRLTRFEDYTSTAEVQTSVENVLYCSFRVRMRLYSISKDGSNTIVPPPPGAVAGMFVYHSEVSESDIEILTNDPPNRVHYANQPDWDPITDQMIPGASDEVDHDIPWTEWADHRLDWFPDKSRWYLNDELVLEKEYGVPDAPSVLVLNLWSNGGFWSGNVSVGQTVKMGIEWIQLAYNTSNSISSANLLRHNTTGDSLVEIADSGPQKSRSGLPIKMKVKTQVLRSDSKKTDGYYHKKRCAVTCQIDDVGAIDVPEVV</sequence>
<reference evidence="1" key="1">
    <citation type="journal article" date="2022" name="bioRxiv">
        <title>Population genetic analysis of Ophidiomyces ophidiicola, the causative agent of snake fungal disease, indicates recent introductions to the USA.</title>
        <authorList>
            <person name="Ladner J.T."/>
            <person name="Palmer J.M."/>
            <person name="Ettinger C.L."/>
            <person name="Stajich J.E."/>
            <person name="Farrell T.M."/>
            <person name="Glorioso B.M."/>
            <person name="Lawson B."/>
            <person name="Price S.J."/>
            <person name="Stengle A.G."/>
            <person name="Grear D.A."/>
            <person name="Lorch J.M."/>
        </authorList>
    </citation>
    <scope>NUCLEOTIDE SEQUENCE</scope>
    <source>
        <strain evidence="1">NWHC 24266-5</strain>
    </source>
</reference>